<organism evidence="1 2">
    <name type="scientific">Faecalibaculum rodentium</name>
    <dbReference type="NCBI Taxonomy" id="1702221"/>
    <lineage>
        <taxon>Bacteria</taxon>
        <taxon>Bacillati</taxon>
        <taxon>Bacillota</taxon>
        <taxon>Erysipelotrichia</taxon>
        <taxon>Erysipelotrichales</taxon>
        <taxon>Erysipelotrichaceae</taxon>
        <taxon>Faecalibaculum</taxon>
    </lineage>
</organism>
<accession>A0A140DS26</accession>
<gene>
    <name evidence="1" type="ORF">AALO17_03190</name>
</gene>
<reference evidence="1 2" key="1">
    <citation type="journal article" date="2016" name="Gut Pathog.">
        <title>Whole genome sequencing of "Faecalibaculum rodentium" ALO17, isolated from C57BL/6J laboratory mouse feces.</title>
        <authorList>
            <person name="Lim S."/>
            <person name="Chang D.H."/>
            <person name="Ahn S."/>
            <person name="Kim B.C."/>
        </authorList>
    </citation>
    <scope>NUCLEOTIDE SEQUENCE [LARGE SCALE GENOMIC DNA]</scope>
    <source>
        <strain evidence="1 2">Alo17</strain>
    </source>
</reference>
<dbReference type="Proteomes" id="UP000069771">
    <property type="component" value="Chromosome"/>
</dbReference>
<proteinExistence type="predicted"/>
<keyword evidence="2" id="KW-1185">Reference proteome</keyword>
<dbReference type="EMBL" id="CP011391">
    <property type="protein sequence ID" value="AMK53453.1"/>
    <property type="molecule type" value="Genomic_DNA"/>
</dbReference>
<name>A0A140DS26_9FIRM</name>
<dbReference type="AlphaFoldDB" id="A0A140DS26"/>
<dbReference type="STRING" id="1702221.AALO17_03190"/>
<evidence type="ECO:0000313" key="2">
    <source>
        <dbReference type="Proteomes" id="UP000069771"/>
    </source>
</evidence>
<sequence length="43" mass="4986">MQMWQRKEAKTGTIVPIPASARKFHQKQGLLANPTNRRYVLYG</sequence>
<dbReference type="KEGG" id="fro:AALO17_03190"/>
<evidence type="ECO:0000313" key="1">
    <source>
        <dbReference type="EMBL" id="AMK53453.1"/>
    </source>
</evidence>
<protein>
    <submittedName>
        <fullName evidence="1">Uncharacterized protein</fullName>
    </submittedName>
</protein>